<dbReference type="PANTHER" id="PTHR48050:SF13">
    <property type="entry name" value="STEROL 3-BETA-GLUCOSYLTRANSFERASE UGT80A2"/>
    <property type="match status" value="1"/>
</dbReference>
<feature type="non-terminal residue" evidence="5">
    <location>
        <position position="799"/>
    </location>
</feature>
<evidence type="ECO:0000256" key="1">
    <source>
        <dbReference type="ARBA" id="ARBA00022679"/>
    </source>
</evidence>
<feature type="domain" description="Erythromycin biosynthesis protein CIII-like C-terminal" evidence="4">
    <location>
        <begin position="400"/>
        <end position="501"/>
    </location>
</feature>
<evidence type="ECO:0000313" key="5">
    <source>
        <dbReference type="EMBL" id="KAL0567728.1"/>
    </source>
</evidence>
<dbReference type="SUPFAM" id="SSF53756">
    <property type="entry name" value="UDP-Glycosyltransferase/glycogen phosphorylase"/>
    <property type="match status" value="1"/>
</dbReference>
<organism evidence="5 6">
    <name type="scientific">Marasmius crinis-equi</name>
    <dbReference type="NCBI Taxonomy" id="585013"/>
    <lineage>
        <taxon>Eukaryota</taxon>
        <taxon>Fungi</taxon>
        <taxon>Dikarya</taxon>
        <taxon>Basidiomycota</taxon>
        <taxon>Agaricomycotina</taxon>
        <taxon>Agaricomycetes</taxon>
        <taxon>Agaricomycetidae</taxon>
        <taxon>Agaricales</taxon>
        <taxon>Marasmiineae</taxon>
        <taxon>Marasmiaceae</taxon>
        <taxon>Marasmius</taxon>
    </lineage>
</organism>
<dbReference type="Gene3D" id="3.40.50.2000">
    <property type="entry name" value="Glycogen Phosphorylase B"/>
    <property type="match status" value="2"/>
</dbReference>
<dbReference type="PANTHER" id="PTHR48050">
    <property type="entry name" value="STEROL 3-BETA-GLUCOSYLTRANSFERASE"/>
    <property type="match status" value="1"/>
</dbReference>
<gene>
    <name evidence="5" type="ORF">V5O48_014270</name>
</gene>
<evidence type="ECO:0000256" key="2">
    <source>
        <dbReference type="SAM" id="MobiDB-lite"/>
    </source>
</evidence>
<comment type="caution">
    <text evidence="5">The sequence shown here is derived from an EMBL/GenBank/DDBJ whole genome shotgun (WGS) entry which is preliminary data.</text>
</comment>
<keyword evidence="6" id="KW-1185">Reference proteome</keyword>
<name>A0ABR3EY64_9AGAR</name>
<dbReference type="Proteomes" id="UP001465976">
    <property type="component" value="Unassembled WGS sequence"/>
</dbReference>
<dbReference type="InterPro" id="IPR050426">
    <property type="entry name" value="Glycosyltransferase_28"/>
</dbReference>
<evidence type="ECO:0008006" key="7">
    <source>
        <dbReference type="Google" id="ProtNLM"/>
    </source>
</evidence>
<evidence type="ECO:0000259" key="4">
    <source>
        <dbReference type="Pfam" id="PF06722"/>
    </source>
</evidence>
<protein>
    <recommendedName>
        <fullName evidence="7">Glycosyltransferase family 28 N-terminal domain-containing protein</fullName>
    </recommendedName>
</protein>
<dbReference type="CDD" id="cd03784">
    <property type="entry name" value="GT1_Gtf-like"/>
    <property type="match status" value="1"/>
</dbReference>
<dbReference type="InterPro" id="IPR002213">
    <property type="entry name" value="UDP_glucos_trans"/>
</dbReference>
<feature type="region of interest" description="Disordered" evidence="2">
    <location>
        <begin position="1"/>
        <end position="38"/>
    </location>
</feature>
<evidence type="ECO:0000259" key="3">
    <source>
        <dbReference type="Pfam" id="PF03033"/>
    </source>
</evidence>
<dbReference type="Pfam" id="PF03033">
    <property type="entry name" value="Glyco_transf_28"/>
    <property type="match status" value="1"/>
</dbReference>
<reference evidence="5 6" key="1">
    <citation type="submission" date="2024-02" db="EMBL/GenBank/DDBJ databases">
        <title>A draft genome for the cacao thread blight pathogen Marasmius crinis-equi.</title>
        <authorList>
            <person name="Cohen S.P."/>
            <person name="Baruah I.K."/>
            <person name="Amoako-Attah I."/>
            <person name="Bukari Y."/>
            <person name="Meinhardt L.W."/>
            <person name="Bailey B.A."/>
        </authorList>
    </citation>
    <scope>NUCLEOTIDE SEQUENCE [LARGE SCALE GENOMIC DNA]</scope>
    <source>
        <strain evidence="5 6">GH-76</strain>
    </source>
</reference>
<sequence>MQEIPEFEGVRSQHGHSLPRDTKIPRASSRNYERYTNLGKGLDSNARLERDGSITVSLKLKKKLPDMPKNYAVEVKEFAVDQSPQRSIPRMSIVVMIVGSRGDVQPYVALGKRLQQDGHRIRIASHETFRSFIEGQGLEFFDIGGDPKDLMSYMVKNPGLMPGIESMTSGDVGRKRKMLAEMMEGCWRSCYSPCQQTGRFFAADAIISNPPAFAHVHCAEALGIPLLLSFTMPWTPTTEFHHPLVNVQESNARRGMTNYLSYALADILTWQGIGDLVNTFRQDRLKLKTLTFRSGPSLVDALKVPWTYCMSHALVPKPPDWKSHIDIVGFYFLDLATSYTPPDDLAEFLAAGDPPVYIGFGSVVVEDATAMTETVFEATRRAGVRALVSAGWGGLGGLIIPPHIFILGNIPHDWLFDNERVVAVVHHGGAGTTAAGLAKGRPTVVVPFFGDQAFWGNMIHRAGAGPVPIHHKDLNVENLCDAITYAISPEAKDAARKMAEQIRNEDGVNAGVDSFYWHLPLRNMRCDLDPTRLAEWWSTEHCLKLSGLAAQLLADTAKIDMHTLDLHRPKEYILTKKGVTDPISGGATALFWSLTHVYEGLVQLVVSPKRGIIETTVAVPRGAMEIVSAIYKGFHGLPELYGAELRPEPVVTGIASGVREAGKGFYHGWVDGVSSLWREPWKGAKKEGFVGVLKGSARGIGNAAFLPSAGIVGLFKHPMKGALRSIQHLSRKEKEKDCVQYRARRVAARLAADGASAEERRTVFRRFEEMRYGTRERQKDYAKLAYEHIRTEQDGADAY</sequence>
<dbReference type="Pfam" id="PF06722">
    <property type="entry name" value="EryCIII-like_C"/>
    <property type="match status" value="1"/>
</dbReference>
<evidence type="ECO:0000313" key="6">
    <source>
        <dbReference type="Proteomes" id="UP001465976"/>
    </source>
</evidence>
<feature type="domain" description="Glycosyltransferase family 28 N-terminal" evidence="3">
    <location>
        <begin position="93"/>
        <end position="239"/>
    </location>
</feature>
<dbReference type="EMBL" id="JBAHYK010001515">
    <property type="protein sequence ID" value="KAL0567728.1"/>
    <property type="molecule type" value="Genomic_DNA"/>
</dbReference>
<proteinExistence type="predicted"/>
<dbReference type="InterPro" id="IPR010610">
    <property type="entry name" value="EryCIII-like_C"/>
</dbReference>
<keyword evidence="1" id="KW-0808">Transferase</keyword>
<dbReference type="InterPro" id="IPR004276">
    <property type="entry name" value="GlycoTrans_28_N"/>
</dbReference>
<accession>A0ABR3EY64</accession>